<dbReference type="EC" id="3.5.1.1" evidence="4"/>
<reference evidence="17" key="2">
    <citation type="submission" date="2020-09" db="EMBL/GenBank/DDBJ databases">
        <authorList>
            <person name="Sun Q."/>
            <person name="Ohkuma M."/>
        </authorList>
    </citation>
    <scope>NUCLEOTIDE SEQUENCE</scope>
    <source>
        <strain evidence="17">JCM 30804</strain>
    </source>
</reference>
<dbReference type="PRINTS" id="PR00139">
    <property type="entry name" value="ASNGLNASE"/>
</dbReference>
<dbReference type="InterPro" id="IPR020827">
    <property type="entry name" value="Asparaginase/glutaminase_AS1"/>
</dbReference>
<dbReference type="Gene3D" id="3.40.50.40">
    <property type="match status" value="1"/>
</dbReference>
<dbReference type="GO" id="GO:0005829">
    <property type="term" value="C:cytosol"/>
    <property type="evidence" value="ECO:0007669"/>
    <property type="project" value="TreeGrafter"/>
</dbReference>
<dbReference type="PIRSF" id="PIRSF500176">
    <property type="entry name" value="L_ASNase"/>
    <property type="match status" value="1"/>
</dbReference>
<dbReference type="PROSITE" id="PS51732">
    <property type="entry name" value="ASN_GLN_ASE_3"/>
    <property type="match status" value="1"/>
</dbReference>
<comment type="similarity">
    <text evidence="2">Belongs to the asparaginase 1 family.</text>
</comment>
<comment type="subcellular location">
    <subcellularLocation>
        <location evidence="1">Cytoplasm</location>
    </subcellularLocation>
</comment>
<dbReference type="FunFam" id="3.40.50.1170:FF:000002">
    <property type="entry name" value="L-asparaginase 1"/>
    <property type="match status" value="1"/>
</dbReference>
<name>A0A917JX48_9GAMM</name>
<evidence type="ECO:0000313" key="18">
    <source>
        <dbReference type="Proteomes" id="UP000613743"/>
    </source>
</evidence>
<evidence type="ECO:0000256" key="1">
    <source>
        <dbReference type="ARBA" id="ARBA00004496"/>
    </source>
</evidence>
<evidence type="ECO:0000256" key="12">
    <source>
        <dbReference type="PIRSR" id="PIRSR001220-2"/>
    </source>
</evidence>
<evidence type="ECO:0000256" key="6">
    <source>
        <dbReference type="ARBA" id="ARBA00022801"/>
    </source>
</evidence>
<evidence type="ECO:0000256" key="9">
    <source>
        <dbReference type="ARBA" id="ARBA00079761"/>
    </source>
</evidence>
<feature type="active site" evidence="13">
    <location>
        <position position="14"/>
    </location>
</feature>
<dbReference type="NCBIfam" id="NF006998">
    <property type="entry name" value="PRK09461.1"/>
    <property type="match status" value="1"/>
</dbReference>
<gene>
    <name evidence="17" type="primary">ansA</name>
    <name evidence="17" type="ORF">GCM10009332_30280</name>
</gene>
<dbReference type="Gene3D" id="3.40.50.1170">
    <property type="entry name" value="L-asparaginase, N-terminal domain"/>
    <property type="match status" value="1"/>
</dbReference>
<organism evidence="17 18">
    <name type="scientific">Shewanella gelidii</name>
    <dbReference type="NCBI Taxonomy" id="1642821"/>
    <lineage>
        <taxon>Bacteria</taxon>
        <taxon>Pseudomonadati</taxon>
        <taxon>Pseudomonadota</taxon>
        <taxon>Gammaproteobacteria</taxon>
        <taxon>Alteromonadales</taxon>
        <taxon>Shewanellaceae</taxon>
        <taxon>Shewanella</taxon>
    </lineage>
</organism>
<feature type="active site" description="O-isoaspartyl threonine intermediate" evidence="11">
    <location>
        <position position="14"/>
    </location>
</feature>
<evidence type="ECO:0000256" key="10">
    <source>
        <dbReference type="ARBA" id="ARBA00080176"/>
    </source>
</evidence>
<evidence type="ECO:0000256" key="3">
    <source>
        <dbReference type="ARBA" id="ARBA00011881"/>
    </source>
</evidence>
<dbReference type="InterPro" id="IPR027475">
    <property type="entry name" value="Asparaginase/glutaminase_AS2"/>
</dbReference>
<dbReference type="GO" id="GO:0009066">
    <property type="term" value="P:aspartate family amino acid metabolic process"/>
    <property type="evidence" value="ECO:0007669"/>
    <property type="project" value="UniProtKB-ARBA"/>
</dbReference>
<evidence type="ECO:0000256" key="7">
    <source>
        <dbReference type="ARBA" id="ARBA00049366"/>
    </source>
</evidence>
<evidence type="ECO:0000256" key="14">
    <source>
        <dbReference type="PROSITE-ProRule" id="PRU10100"/>
    </source>
</evidence>
<dbReference type="SUPFAM" id="SSF53774">
    <property type="entry name" value="Glutaminase/Asparaginase"/>
    <property type="match status" value="1"/>
</dbReference>
<evidence type="ECO:0000259" key="15">
    <source>
        <dbReference type="Pfam" id="PF00710"/>
    </source>
</evidence>
<protein>
    <recommendedName>
        <fullName evidence="8">L-asparaginase 1</fullName>
        <ecNumber evidence="4">3.5.1.1</ecNumber>
    </recommendedName>
    <alternativeName>
        <fullName evidence="9">L-asparaginase I</fullName>
    </alternativeName>
    <alternativeName>
        <fullName evidence="10">L-asparagine amidohydrolase I</fullName>
    </alternativeName>
</protein>
<dbReference type="PIRSF" id="PIRSF001220">
    <property type="entry name" value="L-ASNase_gatD"/>
    <property type="match status" value="1"/>
</dbReference>
<dbReference type="InterPro" id="IPR027474">
    <property type="entry name" value="L-asparaginase_N"/>
</dbReference>
<dbReference type="InterPro" id="IPR006034">
    <property type="entry name" value="Asparaginase/glutaminase-like"/>
</dbReference>
<evidence type="ECO:0000256" key="8">
    <source>
        <dbReference type="ARBA" id="ARBA00067587"/>
    </source>
</evidence>
<dbReference type="AlphaFoldDB" id="A0A917JX48"/>
<evidence type="ECO:0000313" key="17">
    <source>
        <dbReference type="EMBL" id="GGI90972.1"/>
    </source>
</evidence>
<dbReference type="PROSITE" id="PS00144">
    <property type="entry name" value="ASN_GLN_ASE_1"/>
    <property type="match status" value="1"/>
</dbReference>
<dbReference type="Pfam" id="PF00710">
    <property type="entry name" value="Asparaginase"/>
    <property type="match status" value="1"/>
</dbReference>
<comment type="catalytic activity">
    <reaction evidence="7">
        <text>L-asparagine + H2O = L-aspartate + NH4(+)</text>
        <dbReference type="Rhea" id="RHEA:21016"/>
        <dbReference type="ChEBI" id="CHEBI:15377"/>
        <dbReference type="ChEBI" id="CHEBI:28938"/>
        <dbReference type="ChEBI" id="CHEBI:29991"/>
        <dbReference type="ChEBI" id="CHEBI:58048"/>
        <dbReference type="EC" id="3.5.1.1"/>
    </reaction>
</comment>
<evidence type="ECO:0000256" key="11">
    <source>
        <dbReference type="PIRSR" id="PIRSR001220-1"/>
    </source>
</evidence>
<evidence type="ECO:0000256" key="2">
    <source>
        <dbReference type="ARBA" id="ARBA00010518"/>
    </source>
</evidence>
<dbReference type="PROSITE" id="PS00917">
    <property type="entry name" value="ASN_GLN_ASE_2"/>
    <property type="match status" value="1"/>
</dbReference>
<dbReference type="SMART" id="SM00870">
    <property type="entry name" value="Asparaginase"/>
    <property type="match status" value="1"/>
</dbReference>
<dbReference type="InterPro" id="IPR006033">
    <property type="entry name" value="AsnA_fam"/>
</dbReference>
<dbReference type="Pfam" id="PF17763">
    <property type="entry name" value="Asparaginase_C"/>
    <property type="match status" value="1"/>
</dbReference>
<dbReference type="InterPro" id="IPR037152">
    <property type="entry name" value="L-asparaginase_N_sf"/>
</dbReference>
<proteinExistence type="inferred from homology"/>
<dbReference type="NCBIfam" id="TIGR00519">
    <property type="entry name" value="asnASE_I"/>
    <property type="match status" value="1"/>
</dbReference>
<comment type="caution">
    <text evidence="17">The sequence shown here is derived from an EMBL/GenBank/DDBJ whole genome shotgun (WGS) entry which is preliminary data.</text>
</comment>
<sequence>MSKKSIYVAYTGGTIGMQKTANGFAPVAGFLTECVQSMPEFYHEEMPEFTVQEYSPLIDSSDMAPTDWQMIANDIKDNYEDYDGFVILHGTDTMAYTASALSFMLQGLSKPVIVTGSQIPLAQLRSDGQTNLLNALYIAANYPVAEVCLFFNNKLFRGNRTTKAHADGFNAFASPNYPLLLEAGIKIRMKAGEIAEQSNQKIEVANISPQPVGVVTLYPGISTEIFDNILQQPVKALILLSYGVGNAPQDPKLLKTLKAADERGIILVNLTQCLQGKVNMGGYATGNALAQAGVISGSDMTIEAALAKLHYLLSKQMSPAQIKIAMQQNLVGELSQD</sequence>
<dbReference type="SFLD" id="SFLDS00057">
    <property type="entry name" value="Glutaminase/Asparaginase"/>
    <property type="match status" value="1"/>
</dbReference>
<keyword evidence="6" id="KW-0378">Hydrolase</keyword>
<dbReference type="InterPro" id="IPR027473">
    <property type="entry name" value="L-asparaginase_C"/>
</dbReference>
<dbReference type="Proteomes" id="UP000613743">
    <property type="component" value="Unassembled WGS sequence"/>
</dbReference>
<dbReference type="PANTHER" id="PTHR11707:SF28">
    <property type="entry name" value="60 KDA LYSOPHOSPHOLIPASE"/>
    <property type="match status" value="1"/>
</dbReference>
<feature type="active site" evidence="14">
    <location>
        <position position="91"/>
    </location>
</feature>
<dbReference type="InterPro" id="IPR041725">
    <property type="entry name" value="L-asparaginase_I"/>
</dbReference>
<feature type="domain" description="L-asparaginase N-terminal" evidence="15">
    <location>
        <begin position="6"/>
        <end position="190"/>
    </location>
</feature>
<dbReference type="PANTHER" id="PTHR11707">
    <property type="entry name" value="L-ASPARAGINASE"/>
    <property type="match status" value="1"/>
</dbReference>
<keyword evidence="18" id="KW-1185">Reference proteome</keyword>
<comment type="subunit">
    <text evidence="3">Homotetramer.</text>
</comment>
<feature type="binding site" evidence="12">
    <location>
        <position position="60"/>
    </location>
    <ligand>
        <name>substrate</name>
    </ligand>
</feature>
<feature type="binding site" evidence="12">
    <location>
        <begin position="91"/>
        <end position="92"/>
    </location>
    <ligand>
        <name>substrate</name>
    </ligand>
</feature>
<reference evidence="17" key="1">
    <citation type="journal article" date="2014" name="Int. J. Syst. Evol. Microbiol.">
        <title>Complete genome sequence of Corynebacterium casei LMG S-19264T (=DSM 44701T), isolated from a smear-ripened cheese.</title>
        <authorList>
            <consortium name="US DOE Joint Genome Institute (JGI-PGF)"/>
            <person name="Walter F."/>
            <person name="Albersmeier A."/>
            <person name="Kalinowski J."/>
            <person name="Ruckert C."/>
        </authorList>
    </citation>
    <scope>NUCLEOTIDE SEQUENCE</scope>
    <source>
        <strain evidence="17">JCM 30804</strain>
    </source>
</reference>
<accession>A0A917JX48</accession>
<dbReference type="InterPro" id="IPR036152">
    <property type="entry name" value="Asp/glu_Ase-like_sf"/>
</dbReference>
<dbReference type="EMBL" id="BMPZ01000011">
    <property type="protein sequence ID" value="GGI90972.1"/>
    <property type="molecule type" value="Genomic_DNA"/>
</dbReference>
<evidence type="ECO:0000256" key="5">
    <source>
        <dbReference type="ARBA" id="ARBA00022490"/>
    </source>
</evidence>
<evidence type="ECO:0000256" key="4">
    <source>
        <dbReference type="ARBA" id="ARBA00012920"/>
    </source>
</evidence>
<evidence type="ECO:0000259" key="16">
    <source>
        <dbReference type="Pfam" id="PF17763"/>
    </source>
</evidence>
<feature type="domain" description="Asparaginase/glutaminase C-terminal" evidence="16">
    <location>
        <begin position="212"/>
        <end position="325"/>
    </location>
</feature>
<keyword evidence="5" id="KW-0963">Cytoplasm</keyword>
<dbReference type="InterPro" id="IPR040919">
    <property type="entry name" value="Asparaginase_C"/>
</dbReference>
<dbReference type="RefSeq" id="WP_188922494.1">
    <property type="nucleotide sequence ID" value="NZ_BMPZ01000011.1"/>
</dbReference>
<evidence type="ECO:0000256" key="13">
    <source>
        <dbReference type="PROSITE-ProRule" id="PRU10099"/>
    </source>
</evidence>
<dbReference type="GO" id="GO:0004067">
    <property type="term" value="F:asparaginase activity"/>
    <property type="evidence" value="ECO:0007669"/>
    <property type="project" value="UniProtKB-UniRule"/>
</dbReference>
<dbReference type="FunFam" id="3.40.50.40:FF:000001">
    <property type="entry name" value="L-asparaginase 1"/>
    <property type="match status" value="1"/>
</dbReference>
<dbReference type="CDD" id="cd08963">
    <property type="entry name" value="L-asparaginase_I"/>
    <property type="match status" value="1"/>
</dbReference>